<dbReference type="InterPro" id="IPR000700">
    <property type="entry name" value="PAS-assoc_C"/>
</dbReference>
<dbReference type="AlphaFoldDB" id="A0AAJ6PB07"/>
<keyword evidence="8" id="KW-0902">Two-component regulatory system</keyword>
<dbReference type="SMART" id="SM00091">
    <property type="entry name" value="PAS"/>
    <property type="match status" value="2"/>
</dbReference>
<keyword evidence="4" id="KW-0808">Transferase</keyword>
<dbReference type="SMART" id="SM00387">
    <property type="entry name" value="HATPase_c"/>
    <property type="match status" value="1"/>
</dbReference>
<dbReference type="Gene3D" id="1.10.287.130">
    <property type="match status" value="1"/>
</dbReference>
<dbReference type="RefSeq" id="WP_281484582.1">
    <property type="nucleotide sequence ID" value="NZ_CP124543.1"/>
</dbReference>
<gene>
    <name evidence="14" type="ORF">QI031_07605</name>
</gene>
<dbReference type="EMBL" id="CP124543">
    <property type="protein sequence ID" value="WGV27345.1"/>
    <property type="molecule type" value="Genomic_DNA"/>
</dbReference>
<evidence type="ECO:0000259" key="11">
    <source>
        <dbReference type="PROSITE" id="PS50110"/>
    </source>
</evidence>
<dbReference type="Pfam" id="PF00072">
    <property type="entry name" value="Response_reg"/>
    <property type="match status" value="2"/>
</dbReference>
<dbReference type="EC" id="2.7.13.3" evidence="2"/>
<feature type="domain" description="Response regulatory" evidence="11">
    <location>
        <begin position="642"/>
        <end position="758"/>
    </location>
</feature>
<evidence type="ECO:0000313" key="14">
    <source>
        <dbReference type="EMBL" id="WGV27345.1"/>
    </source>
</evidence>
<dbReference type="Pfam" id="PF02518">
    <property type="entry name" value="HATPase_c"/>
    <property type="match status" value="1"/>
</dbReference>
<dbReference type="PANTHER" id="PTHR43065:SF46">
    <property type="entry name" value="C4-DICARBOXYLATE TRANSPORT SENSOR PROTEIN DCTB"/>
    <property type="match status" value="1"/>
</dbReference>
<dbReference type="Gene3D" id="3.30.450.20">
    <property type="entry name" value="PAS domain"/>
    <property type="match status" value="2"/>
</dbReference>
<dbReference type="InterPro" id="IPR005467">
    <property type="entry name" value="His_kinase_dom"/>
</dbReference>
<dbReference type="SUPFAM" id="SSF55785">
    <property type="entry name" value="PYP-like sensor domain (PAS domain)"/>
    <property type="match status" value="2"/>
</dbReference>
<accession>A0AAJ6PB07</accession>
<evidence type="ECO:0000256" key="5">
    <source>
        <dbReference type="ARBA" id="ARBA00022741"/>
    </source>
</evidence>
<evidence type="ECO:0000256" key="7">
    <source>
        <dbReference type="ARBA" id="ARBA00022840"/>
    </source>
</evidence>
<dbReference type="InterPro" id="IPR036890">
    <property type="entry name" value="HATPase_C_sf"/>
</dbReference>
<dbReference type="SMART" id="SM00448">
    <property type="entry name" value="REC"/>
    <property type="match status" value="2"/>
</dbReference>
<dbReference type="Pfam" id="PF08448">
    <property type="entry name" value="PAS_4"/>
    <property type="match status" value="1"/>
</dbReference>
<dbReference type="InterPro" id="IPR035965">
    <property type="entry name" value="PAS-like_dom_sf"/>
</dbReference>
<protein>
    <recommendedName>
        <fullName evidence="2">histidine kinase</fullName>
        <ecNumber evidence="2">2.7.13.3</ecNumber>
    </recommendedName>
</protein>
<dbReference type="CDD" id="cd00082">
    <property type="entry name" value="HisKA"/>
    <property type="match status" value="1"/>
</dbReference>
<feature type="modified residue" description="4-aspartylphosphate" evidence="9">
    <location>
        <position position="693"/>
    </location>
</feature>
<dbReference type="PRINTS" id="PR00344">
    <property type="entry name" value="BCTRLSENSOR"/>
</dbReference>
<evidence type="ECO:0000256" key="9">
    <source>
        <dbReference type="PROSITE-ProRule" id="PRU00169"/>
    </source>
</evidence>
<name>A0AAJ6PB07_9CYAN</name>
<dbReference type="GO" id="GO:0005524">
    <property type="term" value="F:ATP binding"/>
    <property type="evidence" value="ECO:0007669"/>
    <property type="project" value="UniProtKB-KW"/>
</dbReference>
<evidence type="ECO:0000256" key="1">
    <source>
        <dbReference type="ARBA" id="ARBA00000085"/>
    </source>
</evidence>
<keyword evidence="3 9" id="KW-0597">Phosphoprotein</keyword>
<dbReference type="PROSITE" id="PS50109">
    <property type="entry name" value="HIS_KIN"/>
    <property type="match status" value="1"/>
</dbReference>
<dbReference type="SMART" id="SM00388">
    <property type="entry name" value="HisKA"/>
    <property type="match status" value="1"/>
</dbReference>
<dbReference type="SUPFAM" id="SSF52172">
    <property type="entry name" value="CheY-like"/>
    <property type="match status" value="2"/>
</dbReference>
<feature type="domain" description="Histidine kinase" evidence="10">
    <location>
        <begin position="399"/>
        <end position="623"/>
    </location>
</feature>
<dbReference type="InterPro" id="IPR013656">
    <property type="entry name" value="PAS_4"/>
</dbReference>
<dbReference type="PROSITE" id="PS50113">
    <property type="entry name" value="PAC"/>
    <property type="match status" value="2"/>
</dbReference>
<evidence type="ECO:0000256" key="2">
    <source>
        <dbReference type="ARBA" id="ARBA00012438"/>
    </source>
</evidence>
<evidence type="ECO:0000256" key="8">
    <source>
        <dbReference type="ARBA" id="ARBA00023012"/>
    </source>
</evidence>
<evidence type="ECO:0000256" key="3">
    <source>
        <dbReference type="ARBA" id="ARBA00022553"/>
    </source>
</evidence>
<keyword evidence="5" id="KW-0547">Nucleotide-binding</keyword>
<evidence type="ECO:0000259" key="12">
    <source>
        <dbReference type="PROSITE" id="PS50112"/>
    </source>
</evidence>
<dbReference type="Gene3D" id="3.40.50.2300">
    <property type="match status" value="2"/>
</dbReference>
<dbReference type="PROSITE" id="PS50112">
    <property type="entry name" value="PAS"/>
    <property type="match status" value="1"/>
</dbReference>
<evidence type="ECO:0000256" key="4">
    <source>
        <dbReference type="ARBA" id="ARBA00022679"/>
    </source>
</evidence>
<dbReference type="InterPro" id="IPR001610">
    <property type="entry name" value="PAC"/>
</dbReference>
<dbReference type="NCBIfam" id="TIGR00229">
    <property type="entry name" value="sensory_box"/>
    <property type="match status" value="2"/>
</dbReference>
<dbReference type="SUPFAM" id="SSF55874">
    <property type="entry name" value="ATPase domain of HSP90 chaperone/DNA topoisomerase II/histidine kinase"/>
    <property type="match status" value="1"/>
</dbReference>
<dbReference type="Pfam" id="PF00512">
    <property type="entry name" value="HisKA"/>
    <property type="match status" value="1"/>
</dbReference>
<feature type="domain" description="PAC" evidence="13">
    <location>
        <begin position="207"/>
        <end position="258"/>
    </location>
</feature>
<dbReference type="InterPro" id="IPR003594">
    <property type="entry name" value="HATPase_dom"/>
</dbReference>
<dbReference type="InterPro" id="IPR036097">
    <property type="entry name" value="HisK_dim/P_sf"/>
</dbReference>
<evidence type="ECO:0000256" key="6">
    <source>
        <dbReference type="ARBA" id="ARBA00022777"/>
    </source>
</evidence>
<dbReference type="CDD" id="cd00130">
    <property type="entry name" value="PAS"/>
    <property type="match status" value="2"/>
</dbReference>
<sequence>MAGEIIKVLLVEDNPGDVFLLQELLKEVTTVRVELQPVERLSEALECLVSKSFDVMLLDLSLPDSQGIETFLQATRQAKATPIIVLTGLDDETLALRAMQQGAQDYLVKGKVTGDLLVRSMRYAIERQRVEDALRQSEERFRVALKNSPIFVFNQDKDLNYTWVYNPISGWTVEEMLGKHDFDLIPAKDAERLTAIKHSVLINGISTREEISITTPQGIKYYDLTVEPLRNESQEIIGITCASIDISERQNAQRDRLLAEEKIRQQAALLDVTTDAICLRDLENKIIFWNKGAENLYGWKAYEVYGKNASEVLLNEPSPEFDAALLNVITKGKWQGELTKVTKTGREILVASRWSLVSDAWEKPKSILSVDTDITEKKQLEAQLFRAQRLESIGTLASGIAHDLNNILTPILAGAQLLPLKFPDADERTRHLLEILEINAKRGSDLVKQVLSFARGVEGKHITLQIRHLITEVAKILKETFPKSIEISINVPQDLWLVSGDTTQLHQVLMNLCVNARDAMPNGGILTISGENLFIDENYVRMNLEAKIGSYTVITVADTGIGIPAEVLDRIFEPFFTTKDVGQGTGLGLSTVLGIVKSHGGFVNVYSEVGTGTYFKVYLPAVKGTETFSTEVAKPLLGDGKLILVVDDESAILDITKTSLQTHQYQTLIANDGIEAIAQYAQHADKISAVLIDIMLPTLDGFTAIRTLKKINPQVKIIATSGLMSSNKLKVLTDIGVTTFLSKPYTINELLLTLQKALNQKRR</sequence>
<dbReference type="InterPro" id="IPR004358">
    <property type="entry name" value="Sig_transdc_His_kin-like_C"/>
</dbReference>
<dbReference type="Pfam" id="PF00989">
    <property type="entry name" value="PAS"/>
    <property type="match status" value="1"/>
</dbReference>
<dbReference type="Gene3D" id="3.30.565.10">
    <property type="entry name" value="Histidine kinase-like ATPase, C-terminal domain"/>
    <property type="match status" value="1"/>
</dbReference>
<comment type="catalytic activity">
    <reaction evidence="1">
        <text>ATP + protein L-histidine = ADP + protein N-phospho-L-histidine.</text>
        <dbReference type="EC" id="2.7.13.3"/>
    </reaction>
</comment>
<feature type="domain" description="PAS" evidence="12">
    <location>
        <begin position="262"/>
        <end position="332"/>
    </location>
</feature>
<keyword evidence="15" id="KW-1185">Reference proteome</keyword>
<dbReference type="PANTHER" id="PTHR43065">
    <property type="entry name" value="SENSOR HISTIDINE KINASE"/>
    <property type="match status" value="1"/>
</dbReference>
<dbReference type="InterPro" id="IPR013767">
    <property type="entry name" value="PAS_fold"/>
</dbReference>
<dbReference type="CDD" id="cd00156">
    <property type="entry name" value="REC"/>
    <property type="match status" value="2"/>
</dbReference>
<proteinExistence type="predicted"/>
<dbReference type="InterPro" id="IPR000014">
    <property type="entry name" value="PAS"/>
</dbReference>
<dbReference type="PROSITE" id="PS50110">
    <property type="entry name" value="RESPONSE_REGULATORY"/>
    <property type="match status" value="2"/>
</dbReference>
<evidence type="ECO:0000259" key="10">
    <source>
        <dbReference type="PROSITE" id="PS50109"/>
    </source>
</evidence>
<evidence type="ECO:0000259" key="13">
    <source>
        <dbReference type="PROSITE" id="PS50113"/>
    </source>
</evidence>
<dbReference type="SMART" id="SM00086">
    <property type="entry name" value="PAC"/>
    <property type="match status" value="2"/>
</dbReference>
<dbReference type="GO" id="GO:0006355">
    <property type="term" value="P:regulation of DNA-templated transcription"/>
    <property type="evidence" value="ECO:0007669"/>
    <property type="project" value="InterPro"/>
</dbReference>
<dbReference type="InterPro" id="IPR003661">
    <property type="entry name" value="HisK_dim/P_dom"/>
</dbReference>
<keyword evidence="6" id="KW-0418">Kinase</keyword>
<dbReference type="GO" id="GO:0000155">
    <property type="term" value="F:phosphorelay sensor kinase activity"/>
    <property type="evidence" value="ECO:0007669"/>
    <property type="project" value="InterPro"/>
</dbReference>
<dbReference type="KEGG" id="hbq:QI031_07605"/>
<feature type="domain" description="PAC" evidence="13">
    <location>
        <begin position="334"/>
        <end position="386"/>
    </location>
</feature>
<keyword evidence="7" id="KW-0067">ATP-binding</keyword>
<feature type="domain" description="Response regulatory" evidence="11">
    <location>
        <begin position="7"/>
        <end position="124"/>
    </location>
</feature>
<organism evidence="14 15">
    <name type="scientific">Halotia branconii CENA392</name>
    <dbReference type="NCBI Taxonomy" id="1539056"/>
    <lineage>
        <taxon>Bacteria</taxon>
        <taxon>Bacillati</taxon>
        <taxon>Cyanobacteriota</taxon>
        <taxon>Cyanophyceae</taxon>
        <taxon>Nostocales</taxon>
        <taxon>Nodulariaceae</taxon>
        <taxon>Halotia</taxon>
    </lineage>
</organism>
<evidence type="ECO:0000313" key="15">
    <source>
        <dbReference type="Proteomes" id="UP001223520"/>
    </source>
</evidence>
<dbReference type="InterPro" id="IPR011006">
    <property type="entry name" value="CheY-like_superfamily"/>
</dbReference>
<dbReference type="InterPro" id="IPR001789">
    <property type="entry name" value="Sig_transdc_resp-reg_receiver"/>
</dbReference>
<dbReference type="SUPFAM" id="SSF47384">
    <property type="entry name" value="Homodimeric domain of signal transducing histidine kinase"/>
    <property type="match status" value="1"/>
</dbReference>
<feature type="modified residue" description="4-aspartylphosphate" evidence="9">
    <location>
        <position position="59"/>
    </location>
</feature>
<dbReference type="Proteomes" id="UP001223520">
    <property type="component" value="Chromosome"/>
</dbReference>
<reference evidence="14 15" key="1">
    <citation type="journal article" date="2023" name="Limnol Oceanogr Lett">
        <title>Environmental adaptations by the intertidal Antarctic cyanobacterium Halotia branconii CENA392 as revealed using long-read genome sequencing.</title>
        <authorList>
            <person name="Dextro R.B."/>
            <person name="Delbaje E."/>
            <person name="Freitas P.N.N."/>
            <person name="Geraldes V."/>
            <person name="Pinto E."/>
            <person name="Long P.F."/>
            <person name="Fiore M.F."/>
        </authorList>
    </citation>
    <scope>NUCLEOTIDE SEQUENCE [LARGE SCALE GENOMIC DNA]</scope>
    <source>
        <strain evidence="14 15">CENA392</strain>
    </source>
</reference>